<evidence type="ECO:0000313" key="4">
    <source>
        <dbReference type="EMBL" id="CAF3999362.1"/>
    </source>
</evidence>
<feature type="non-terminal residue" evidence="3">
    <location>
        <position position="1"/>
    </location>
</feature>
<sequence length="196" mass="22906">GGSTTINSYNDIEIFRQRCQASSVMLCQIAMWNPSIFRKEGLLQLDTVIRRDMFNLLDAYKLGDTERDTHRIKLRHKMMLDFNLLTNHENTIDICPMTSGEIIEKGAKFIRSNYTSCDTPKSALNSYCIKEKLKRPIYRTEEMKPQRIFRTILELDNKRYTTTTWEKNKQQAEQGAAMVCLNSIGIDHLRLKYANR</sequence>
<dbReference type="Proteomes" id="UP000682733">
    <property type="component" value="Unassembled WGS sequence"/>
</dbReference>
<name>A0A815HQ93_9BILA</name>
<proteinExistence type="predicted"/>
<dbReference type="CDD" id="cd19871">
    <property type="entry name" value="DSRM_DUS2L"/>
    <property type="match status" value="1"/>
</dbReference>
<evidence type="ECO:0000313" key="5">
    <source>
        <dbReference type="EMBL" id="CAF4231616.1"/>
    </source>
</evidence>
<evidence type="ECO:0000259" key="1">
    <source>
        <dbReference type="SMART" id="SM00358"/>
    </source>
</evidence>
<dbReference type="GO" id="GO:0005737">
    <property type="term" value="C:cytoplasm"/>
    <property type="evidence" value="ECO:0007669"/>
    <property type="project" value="TreeGrafter"/>
</dbReference>
<dbReference type="PANTHER" id="PTHR45936:SF1">
    <property type="entry name" value="TRNA-DIHYDROURIDINE(20) SYNTHASE [NAD(P)+]-LIKE"/>
    <property type="match status" value="1"/>
</dbReference>
<dbReference type="SUPFAM" id="SSF54768">
    <property type="entry name" value="dsRNA-binding domain-like"/>
    <property type="match status" value="1"/>
</dbReference>
<dbReference type="Proteomes" id="UP000681722">
    <property type="component" value="Unassembled WGS sequence"/>
</dbReference>
<comment type="caution">
    <text evidence="3">The sequence shown here is derived from an EMBL/GenBank/DDBJ whole genome shotgun (WGS) entry which is preliminary data.</text>
</comment>
<dbReference type="GO" id="GO:0017150">
    <property type="term" value="F:tRNA dihydrouridine synthase activity"/>
    <property type="evidence" value="ECO:0007669"/>
    <property type="project" value="TreeGrafter"/>
</dbReference>
<dbReference type="GO" id="GO:0000049">
    <property type="term" value="F:tRNA binding"/>
    <property type="evidence" value="ECO:0007669"/>
    <property type="project" value="InterPro"/>
</dbReference>
<dbReference type="EMBL" id="CAJOBC010067563">
    <property type="protein sequence ID" value="CAF4231616.1"/>
    <property type="molecule type" value="Genomic_DNA"/>
</dbReference>
<evidence type="ECO:0000313" key="3">
    <source>
        <dbReference type="EMBL" id="CAF1357031.1"/>
    </source>
</evidence>
<dbReference type="Proteomes" id="UP000663829">
    <property type="component" value="Unassembled WGS sequence"/>
</dbReference>
<dbReference type="InterPro" id="IPR052582">
    <property type="entry name" value="tRNA-DUS-like"/>
</dbReference>
<dbReference type="SMART" id="SM00358">
    <property type="entry name" value="DSRM"/>
    <property type="match status" value="1"/>
</dbReference>
<accession>A0A815HQ93</accession>
<dbReference type="Pfam" id="PF00035">
    <property type="entry name" value="dsrm"/>
    <property type="match status" value="1"/>
</dbReference>
<evidence type="ECO:0000313" key="2">
    <source>
        <dbReference type="EMBL" id="CAF1188313.1"/>
    </source>
</evidence>
<reference evidence="3" key="1">
    <citation type="submission" date="2021-02" db="EMBL/GenBank/DDBJ databases">
        <authorList>
            <person name="Nowell W R."/>
        </authorList>
    </citation>
    <scope>NUCLEOTIDE SEQUENCE</scope>
</reference>
<dbReference type="OrthoDB" id="10262250at2759"/>
<dbReference type="EMBL" id="CAJNOQ010015193">
    <property type="protein sequence ID" value="CAF1357031.1"/>
    <property type="molecule type" value="Genomic_DNA"/>
</dbReference>
<gene>
    <name evidence="3" type="ORF">GPM918_LOCUS31190</name>
    <name evidence="2" type="ORF">OVA965_LOCUS23410</name>
    <name evidence="5" type="ORF">SRO942_LOCUS31826</name>
    <name evidence="4" type="ORF">TMI583_LOCUS24127</name>
</gene>
<evidence type="ECO:0000313" key="6">
    <source>
        <dbReference type="Proteomes" id="UP000663829"/>
    </source>
</evidence>
<dbReference type="EMBL" id="CAJOBA010035153">
    <property type="protein sequence ID" value="CAF3999362.1"/>
    <property type="molecule type" value="Genomic_DNA"/>
</dbReference>
<protein>
    <recommendedName>
        <fullName evidence="1">DRBM domain-containing protein</fullName>
    </recommendedName>
</protein>
<dbReference type="EMBL" id="CAJNOK010013626">
    <property type="protein sequence ID" value="CAF1188313.1"/>
    <property type="molecule type" value="Genomic_DNA"/>
</dbReference>
<dbReference type="InterPro" id="IPR014720">
    <property type="entry name" value="dsRBD_dom"/>
</dbReference>
<dbReference type="Proteomes" id="UP000677228">
    <property type="component" value="Unassembled WGS sequence"/>
</dbReference>
<organism evidence="3 6">
    <name type="scientific">Didymodactylos carnosus</name>
    <dbReference type="NCBI Taxonomy" id="1234261"/>
    <lineage>
        <taxon>Eukaryota</taxon>
        <taxon>Metazoa</taxon>
        <taxon>Spiralia</taxon>
        <taxon>Gnathifera</taxon>
        <taxon>Rotifera</taxon>
        <taxon>Eurotatoria</taxon>
        <taxon>Bdelloidea</taxon>
        <taxon>Philodinida</taxon>
        <taxon>Philodinidae</taxon>
        <taxon>Didymodactylos</taxon>
    </lineage>
</organism>
<dbReference type="AlphaFoldDB" id="A0A815HQ93"/>
<dbReference type="Gene3D" id="3.30.160.20">
    <property type="match status" value="1"/>
</dbReference>
<dbReference type="InterPro" id="IPR044463">
    <property type="entry name" value="DUS2_DSRM"/>
</dbReference>
<dbReference type="PANTHER" id="PTHR45936">
    <property type="entry name" value="TRNA-DIHYDROURIDINE(20) SYNTHASE [NAD(P)+]-LIKE"/>
    <property type="match status" value="1"/>
</dbReference>
<keyword evidence="6" id="KW-1185">Reference proteome</keyword>
<feature type="domain" description="DRBM" evidence="1">
    <location>
        <begin position="120"/>
        <end position="185"/>
    </location>
</feature>